<proteinExistence type="predicted"/>
<evidence type="ECO:0000256" key="1">
    <source>
        <dbReference type="SAM" id="MobiDB-lite"/>
    </source>
</evidence>
<name>A0A914IBD0_GLORO</name>
<evidence type="ECO:0000313" key="3">
    <source>
        <dbReference type="WBParaSite" id="Gr19_v10_g8329.t1"/>
    </source>
</evidence>
<protein>
    <submittedName>
        <fullName evidence="3">Uncharacterized protein</fullName>
    </submittedName>
</protein>
<dbReference type="Pfam" id="PF20206">
    <property type="entry name" value="Tra1_ring"/>
    <property type="match status" value="1"/>
</dbReference>
<dbReference type="AlphaFoldDB" id="A0A914IBD0"/>
<reference evidence="3" key="1">
    <citation type="submission" date="2022-11" db="UniProtKB">
        <authorList>
            <consortium name="WormBaseParasite"/>
        </authorList>
    </citation>
    <scope>IDENTIFICATION</scope>
</reference>
<keyword evidence="2" id="KW-1185">Reference proteome</keyword>
<dbReference type="Proteomes" id="UP000887572">
    <property type="component" value="Unplaced"/>
</dbReference>
<accession>A0A914IBD0</accession>
<organism evidence="2 3">
    <name type="scientific">Globodera rostochiensis</name>
    <name type="common">Golden nematode worm</name>
    <name type="synonym">Heterodera rostochiensis</name>
    <dbReference type="NCBI Taxonomy" id="31243"/>
    <lineage>
        <taxon>Eukaryota</taxon>
        <taxon>Metazoa</taxon>
        <taxon>Ecdysozoa</taxon>
        <taxon>Nematoda</taxon>
        <taxon>Chromadorea</taxon>
        <taxon>Rhabditida</taxon>
        <taxon>Tylenchina</taxon>
        <taxon>Tylenchomorpha</taxon>
        <taxon>Tylenchoidea</taxon>
        <taxon>Heteroderidae</taxon>
        <taxon>Heteroderinae</taxon>
        <taxon>Globodera</taxon>
    </lineage>
</organism>
<feature type="region of interest" description="Disordered" evidence="1">
    <location>
        <begin position="1"/>
        <end position="34"/>
    </location>
</feature>
<evidence type="ECO:0000313" key="2">
    <source>
        <dbReference type="Proteomes" id="UP000887572"/>
    </source>
</evidence>
<dbReference type="WBParaSite" id="Gr19_v10_g8329.t1">
    <property type="protein sequence ID" value="Gr19_v10_g8329.t1"/>
    <property type="gene ID" value="Gr19_v10_g8329"/>
</dbReference>
<dbReference type="InterPro" id="IPR046805">
    <property type="entry name" value="Tra1_ring"/>
</dbReference>
<sequence>MIRPRMASTGTAAEPETTHSSLSHDARTHSRTHSLTHALSLPAGNLFGNAVHSDKILSMESQHSIIQIVLVPLIEKRAVDKIVENIIKVSQEIVASEIAFSQQQQQQQQSPAITTLIDYQQPSQGALVLIKLFSAMEQRLFANSELQRHFMNATINLYERERCWAPNWTNWSRSCLVLEYLAKLYQQLDQSMALCQSRSPRTTRCLPMFEFGLCLVGVVELFQGLQQTNATVFDSLTAHSGLFNHQKIFFHKESMRWLLPMTAELSEEMMIHYIPELPFATEDLINYNQTRIRTAPLRLCLLTELPSSTPRDTKRHFDILKDDFDLLFLLDLSTLFFNGSIVKANIRHHKVFYNIRHQIAPHILSTLHRLFSLQLNFETRRLMLEVCEVVIKWEQYRQTAVEDNNSNKSAAPVNTTTMKGDDSGGVAAGNLFWSPVHQLNNSNNRLRAT</sequence>